<name>A0ABQ0D525_9HELI</name>
<comment type="caution">
    <text evidence="1">The sequence shown here is derived from an EMBL/GenBank/DDBJ whole genome shotgun (WGS) entry which is preliminary data.</text>
</comment>
<evidence type="ECO:0000313" key="1">
    <source>
        <dbReference type="EMBL" id="GAB0173423.1"/>
    </source>
</evidence>
<dbReference type="EMBL" id="BAAFHN010000037">
    <property type="protein sequence ID" value="GAB0173423.1"/>
    <property type="molecule type" value="Genomic_DNA"/>
</dbReference>
<evidence type="ECO:0000313" key="2">
    <source>
        <dbReference type="Proteomes" id="UP001562457"/>
    </source>
</evidence>
<gene>
    <name evidence="1" type="ORF">NHP164001_14420</name>
</gene>
<keyword evidence="2" id="KW-1185">Reference proteome</keyword>
<organism evidence="1 2">
    <name type="scientific">Helicobacter trogontum</name>
    <dbReference type="NCBI Taxonomy" id="50960"/>
    <lineage>
        <taxon>Bacteria</taxon>
        <taxon>Pseudomonadati</taxon>
        <taxon>Campylobacterota</taxon>
        <taxon>Epsilonproteobacteria</taxon>
        <taxon>Campylobacterales</taxon>
        <taxon>Helicobacteraceae</taxon>
        <taxon>Helicobacter</taxon>
    </lineage>
</organism>
<proteinExistence type="predicted"/>
<dbReference type="Proteomes" id="UP001562457">
    <property type="component" value="Unassembled WGS sequence"/>
</dbReference>
<reference evidence="1 2" key="1">
    <citation type="submission" date="2024-06" db="EMBL/GenBank/DDBJ databases">
        <title>Draft genome sequence of Helicobacter trogontum NHP16-4001.</title>
        <authorList>
            <person name="Rimbara E."/>
            <person name="Suzuki M."/>
        </authorList>
    </citation>
    <scope>NUCLEOTIDE SEQUENCE [LARGE SCALE GENOMIC DNA]</scope>
    <source>
        <strain evidence="1 2">NHP16-4001</strain>
    </source>
</reference>
<sequence length="66" mass="7693">MYFCISALKKCLDSLVNNLRKQSIIFIQHFIMQFDSALIVIRKQMSNLLQQTILQSQKSAQSKKKC</sequence>
<accession>A0ABQ0D525</accession>
<protein>
    <submittedName>
        <fullName evidence="1">Uncharacterized protein</fullName>
    </submittedName>
</protein>